<reference evidence="2 3" key="1">
    <citation type="submission" date="2020-08" db="EMBL/GenBank/DDBJ databases">
        <title>A Genomic Blueprint of the Chicken Gut Microbiome.</title>
        <authorList>
            <person name="Gilroy R."/>
            <person name="Ravi A."/>
            <person name="Getino M."/>
            <person name="Pursley I."/>
            <person name="Horton D.L."/>
            <person name="Alikhan N.-F."/>
            <person name="Baker D."/>
            <person name="Gharbi K."/>
            <person name="Hall N."/>
            <person name="Watson M."/>
            <person name="Adriaenssens E.M."/>
            <person name="Foster-Nyarko E."/>
            <person name="Jarju S."/>
            <person name="Secka A."/>
            <person name="Antonio M."/>
            <person name="Oren A."/>
            <person name="Chaudhuri R."/>
            <person name="La Ragione R.M."/>
            <person name="Hildebrand F."/>
            <person name="Pallen M.J."/>
        </authorList>
    </citation>
    <scope>NUCLEOTIDE SEQUENCE [LARGE SCALE GENOMIC DNA]</scope>
    <source>
        <strain evidence="2 3">Sa2BUA9</strain>
    </source>
</reference>
<accession>A0ABR8R7T7</accession>
<name>A0ABR8R7T7_9BACI</name>
<dbReference type="PANTHER" id="PTHR43355:SF2">
    <property type="entry name" value="FLAVIN REDUCTASE (NADPH)"/>
    <property type="match status" value="1"/>
</dbReference>
<proteinExistence type="predicted"/>
<dbReference type="Pfam" id="PF13460">
    <property type="entry name" value="NAD_binding_10"/>
    <property type="match status" value="1"/>
</dbReference>
<feature type="domain" description="NAD(P)-binding" evidence="1">
    <location>
        <begin position="7"/>
        <end position="193"/>
    </location>
</feature>
<evidence type="ECO:0000313" key="3">
    <source>
        <dbReference type="Proteomes" id="UP000640786"/>
    </source>
</evidence>
<evidence type="ECO:0000313" key="2">
    <source>
        <dbReference type="EMBL" id="MBD7943862.1"/>
    </source>
</evidence>
<dbReference type="InterPro" id="IPR051606">
    <property type="entry name" value="Polyketide_Oxido-like"/>
</dbReference>
<dbReference type="Gene3D" id="3.40.50.720">
    <property type="entry name" value="NAD(P)-binding Rossmann-like Domain"/>
    <property type="match status" value="1"/>
</dbReference>
<dbReference type="PANTHER" id="PTHR43355">
    <property type="entry name" value="FLAVIN REDUCTASE (NADPH)"/>
    <property type="match status" value="1"/>
</dbReference>
<dbReference type="Proteomes" id="UP000640786">
    <property type="component" value="Unassembled WGS sequence"/>
</dbReference>
<dbReference type="RefSeq" id="WP_191696863.1">
    <property type="nucleotide sequence ID" value="NZ_JACSQO010000002.1"/>
</dbReference>
<dbReference type="InterPro" id="IPR036291">
    <property type="entry name" value="NAD(P)-bd_dom_sf"/>
</dbReference>
<comment type="caution">
    <text evidence="2">The sequence shown here is derived from an EMBL/GenBank/DDBJ whole genome shotgun (WGS) entry which is preliminary data.</text>
</comment>
<dbReference type="InterPro" id="IPR016040">
    <property type="entry name" value="NAD(P)-bd_dom"/>
</dbReference>
<protein>
    <submittedName>
        <fullName evidence="2">SDR family oxidoreductase</fullName>
    </submittedName>
</protein>
<sequence length="205" mass="22059">MDIIIFGASGGVGKKFTKLALDKGHSVTAYIRTPSKLAMEHENLTIIQGDAFDKKAVEEAISGKEAVISCLGSTTGMKKSTQLENMIKNIADGMVANNVKRIIYTASAGVENEIPGIMGKMMMKMLGNVLADHKNAIDYIKSNDLTYTIVRPMGLTDKAFTGNYKESTSSVPNSGRSISRADVADFIYKALTNSEYENTSVGISS</sequence>
<keyword evidence="3" id="KW-1185">Reference proteome</keyword>
<organism evidence="2 3">
    <name type="scientific">Psychrobacillus faecigallinarum</name>
    <dbReference type="NCBI Taxonomy" id="2762235"/>
    <lineage>
        <taxon>Bacteria</taxon>
        <taxon>Bacillati</taxon>
        <taxon>Bacillota</taxon>
        <taxon>Bacilli</taxon>
        <taxon>Bacillales</taxon>
        <taxon>Bacillaceae</taxon>
        <taxon>Psychrobacillus</taxon>
    </lineage>
</organism>
<dbReference type="EMBL" id="JACSQO010000002">
    <property type="protein sequence ID" value="MBD7943862.1"/>
    <property type="molecule type" value="Genomic_DNA"/>
</dbReference>
<evidence type="ECO:0000259" key="1">
    <source>
        <dbReference type="Pfam" id="PF13460"/>
    </source>
</evidence>
<gene>
    <name evidence="2" type="ORF">H9650_06990</name>
</gene>
<dbReference type="SUPFAM" id="SSF51735">
    <property type="entry name" value="NAD(P)-binding Rossmann-fold domains"/>
    <property type="match status" value="1"/>
</dbReference>